<protein>
    <recommendedName>
        <fullName evidence="3">DUF1579 domain-containing protein</fullName>
    </recommendedName>
</protein>
<dbReference type="EMBL" id="JAMBEP010000003">
    <property type="protein sequence ID" value="MCL1635785.1"/>
    <property type="molecule type" value="Genomic_DNA"/>
</dbReference>
<evidence type="ECO:0000313" key="2">
    <source>
        <dbReference type="Proteomes" id="UP001431217"/>
    </source>
</evidence>
<name>A0ABT0MNE5_9GAMM</name>
<evidence type="ECO:0000313" key="1">
    <source>
        <dbReference type="EMBL" id="MCL1635785.1"/>
    </source>
</evidence>
<comment type="caution">
    <text evidence="1">The sequence shown here is derived from an EMBL/GenBank/DDBJ whole genome shotgun (WGS) entry which is preliminary data.</text>
</comment>
<proteinExistence type="predicted"/>
<dbReference type="Proteomes" id="UP001431217">
    <property type="component" value="Unassembled WGS sequence"/>
</dbReference>
<keyword evidence="2" id="KW-1185">Reference proteome</keyword>
<organism evidence="1 2">
    <name type="scientific">Luteimonas galliterrae</name>
    <dbReference type="NCBI Taxonomy" id="2940486"/>
    <lineage>
        <taxon>Bacteria</taxon>
        <taxon>Pseudomonadati</taxon>
        <taxon>Pseudomonadota</taxon>
        <taxon>Gammaproteobacteria</taxon>
        <taxon>Lysobacterales</taxon>
        <taxon>Lysobacteraceae</taxon>
        <taxon>Luteimonas</taxon>
    </lineage>
</organism>
<gene>
    <name evidence="1" type="ORF">M2650_14235</name>
</gene>
<accession>A0ABT0MNE5</accession>
<evidence type="ECO:0008006" key="3">
    <source>
        <dbReference type="Google" id="ProtNLM"/>
    </source>
</evidence>
<reference evidence="1 2" key="1">
    <citation type="submission" date="2022-05" db="EMBL/GenBank/DDBJ databases">
        <title>Luteimonas sp. SX5, whole genome shotgun sequencing project.</title>
        <authorList>
            <person name="Zhao G."/>
            <person name="Shen L."/>
        </authorList>
    </citation>
    <scope>NUCLEOTIDE SEQUENCE [LARGE SCALE GENOMIC DNA]</scope>
    <source>
        <strain evidence="1 2">SX5</strain>
    </source>
</reference>
<dbReference type="RefSeq" id="WP_249475632.1">
    <property type="nucleotide sequence ID" value="NZ_JAMBEP010000003.1"/>
</dbReference>
<sequence length="159" mass="18014">MVANDPIHDFDFFIGAWQVRHRRLKQRLVGSDEWQEFDGHCRVWSLLGGMANINERVANAPTGTYSGLGLRSFDAESGTWADWNLSARDPHKIDVPIVGRFEDGVGIFLSDDTHEGTPVKVRGRFSQITPASLQWDQAFSTDGGKTWETNWVMRYTRTA</sequence>